<evidence type="ECO:0000313" key="1">
    <source>
        <dbReference type="EMBL" id="KYP49188.1"/>
    </source>
</evidence>
<evidence type="ECO:0000313" key="2">
    <source>
        <dbReference type="Proteomes" id="UP000075243"/>
    </source>
</evidence>
<keyword evidence="2" id="KW-1185">Reference proteome</keyword>
<dbReference type="PANTHER" id="PTHR11439">
    <property type="entry name" value="GAG-POL-RELATED RETROTRANSPOSON"/>
    <property type="match status" value="1"/>
</dbReference>
<protein>
    <submittedName>
        <fullName evidence="1">Retrovirus-related Pol polyprotein from transposon TNT 1-94</fullName>
    </submittedName>
</protein>
<dbReference type="EMBL" id="KQ483482">
    <property type="protein sequence ID" value="KYP49188.1"/>
    <property type="molecule type" value="Genomic_DNA"/>
</dbReference>
<dbReference type="AlphaFoldDB" id="A0A151S351"/>
<accession>A0A151S351</accession>
<organism evidence="1 2">
    <name type="scientific">Cajanus cajan</name>
    <name type="common">Pigeon pea</name>
    <name type="synonym">Cajanus indicus</name>
    <dbReference type="NCBI Taxonomy" id="3821"/>
    <lineage>
        <taxon>Eukaryota</taxon>
        <taxon>Viridiplantae</taxon>
        <taxon>Streptophyta</taxon>
        <taxon>Embryophyta</taxon>
        <taxon>Tracheophyta</taxon>
        <taxon>Spermatophyta</taxon>
        <taxon>Magnoliopsida</taxon>
        <taxon>eudicotyledons</taxon>
        <taxon>Gunneridae</taxon>
        <taxon>Pentapetalae</taxon>
        <taxon>rosids</taxon>
        <taxon>fabids</taxon>
        <taxon>Fabales</taxon>
        <taxon>Fabaceae</taxon>
        <taxon>Papilionoideae</taxon>
        <taxon>50 kb inversion clade</taxon>
        <taxon>NPAAA clade</taxon>
        <taxon>indigoferoid/millettioid clade</taxon>
        <taxon>Phaseoleae</taxon>
        <taxon>Cajanus</taxon>
    </lineage>
</organism>
<name>A0A151S351_CAJCA</name>
<dbReference type="Proteomes" id="UP000075243">
    <property type="component" value="Unassembled WGS sequence"/>
</dbReference>
<sequence length="95" mass="10605">MNKTLNKRAKSMRIHAGLPKGVVSRFMSNPGKKHWEAVKWLCYLKCTSKIALCLSKNNVILEGYSDADLGGCSDTRKSITRFFFTVGGSTISWMS</sequence>
<reference evidence="1" key="1">
    <citation type="journal article" date="2012" name="Nat. Biotechnol.">
        <title>Draft genome sequence of pigeonpea (Cajanus cajan), an orphan legume crop of resource-poor farmers.</title>
        <authorList>
            <person name="Varshney R.K."/>
            <person name="Chen W."/>
            <person name="Li Y."/>
            <person name="Bharti A.K."/>
            <person name="Saxena R.K."/>
            <person name="Schlueter J.A."/>
            <person name="Donoghue M.T."/>
            <person name="Azam S."/>
            <person name="Fan G."/>
            <person name="Whaley A.M."/>
            <person name="Farmer A.D."/>
            <person name="Sheridan J."/>
            <person name="Iwata A."/>
            <person name="Tuteja R."/>
            <person name="Penmetsa R.V."/>
            <person name="Wu W."/>
            <person name="Upadhyaya H.D."/>
            <person name="Yang S.P."/>
            <person name="Shah T."/>
            <person name="Saxena K.B."/>
            <person name="Michael T."/>
            <person name="McCombie W.R."/>
            <person name="Yang B."/>
            <person name="Zhang G."/>
            <person name="Yang H."/>
            <person name="Wang J."/>
            <person name="Spillane C."/>
            <person name="Cook D.R."/>
            <person name="May G.D."/>
            <person name="Xu X."/>
            <person name="Jackson S.A."/>
        </authorList>
    </citation>
    <scope>NUCLEOTIDE SEQUENCE [LARGE SCALE GENOMIC DNA]</scope>
</reference>
<gene>
    <name evidence="1" type="ORF">KK1_029123</name>
</gene>
<dbReference type="Gramene" id="C.cajan_27893.t">
    <property type="protein sequence ID" value="C.cajan_27893.t"/>
    <property type="gene ID" value="C.cajan_27893"/>
</dbReference>
<dbReference type="STRING" id="3821.A0A151S351"/>
<proteinExistence type="predicted"/>
<dbReference type="PANTHER" id="PTHR11439:SF467">
    <property type="entry name" value="INTEGRASE CATALYTIC DOMAIN-CONTAINING PROTEIN"/>
    <property type="match status" value="1"/>
</dbReference>